<accession>A0A0F2MBH9</accession>
<dbReference type="SUPFAM" id="SSF51045">
    <property type="entry name" value="WW domain"/>
    <property type="match status" value="1"/>
</dbReference>
<evidence type="ECO:0000313" key="3">
    <source>
        <dbReference type="EMBL" id="KJR85516.1"/>
    </source>
</evidence>
<reference evidence="3 4" key="1">
    <citation type="journal article" date="2014" name="BMC Genomics">
        <title>Comparative genomics of the major fungal agents of human and animal Sporotrichosis: Sporothrix schenckii and Sporothrix brasiliensis.</title>
        <authorList>
            <person name="Teixeira M.M."/>
            <person name="de Almeida L.G."/>
            <person name="Kubitschek-Barreira P."/>
            <person name="Alves F.L."/>
            <person name="Kioshima E.S."/>
            <person name="Abadio A.K."/>
            <person name="Fernandes L."/>
            <person name="Derengowski L.S."/>
            <person name="Ferreira K.S."/>
            <person name="Souza R.C."/>
            <person name="Ruiz J.C."/>
            <person name="de Andrade N.C."/>
            <person name="Paes H.C."/>
            <person name="Nicola A.M."/>
            <person name="Albuquerque P."/>
            <person name="Gerber A.L."/>
            <person name="Martins V.P."/>
            <person name="Peconick L.D."/>
            <person name="Neto A.V."/>
            <person name="Chaucanez C.B."/>
            <person name="Silva P.A."/>
            <person name="Cunha O.L."/>
            <person name="de Oliveira F.F."/>
            <person name="dos Santos T.C."/>
            <person name="Barros A.L."/>
            <person name="Soares M.A."/>
            <person name="de Oliveira L.M."/>
            <person name="Marini M.M."/>
            <person name="Villalobos-Duno H."/>
            <person name="Cunha M.M."/>
            <person name="de Hoog S."/>
            <person name="da Silveira J.F."/>
            <person name="Henrissat B."/>
            <person name="Nino-Vega G.A."/>
            <person name="Cisalpino P.S."/>
            <person name="Mora-Montes H.M."/>
            <person name="Almeida S.R."/>
            <person name="Stajich J.E."/>
            <person name="Lopes-Bezerra L.M."/>
            <person name="Vasconcelos A.T."/>
            <person name="Felipe M.S."/>
        </authorList>
    </citation>
    <scope>NUCLEOTIDE SEQUENCE [LARGE SCALE GENOMIC DNA]</scope>
    <source>
        <strain evidence="3 4">1099-18</strain>
    </source>
</reference>
<dbReference type="Gene3D" id="2.20.70.10">
    <property type="match status" value="1"/>
</dbReference>
<feature type="compositionally biased region" description="Low complexity" evidence="1">
    <location>
        <begin position="63"/>
        <end position="72"/>
    </location>
</feature>
<dbReference type="OrthoDB" id="2530521at2759"/>
<feature type="compositionally biased region" description="Low complexity" evidence="1">
    <location>
        <begin position="153"/>
        <end position="163"/>
    </location>
</feature>
<feature type="region of interest" description="Disordered" evidence="1">
    <location>
        <begin position="36"/>
        <end position="260"/>
    </location>
</feature>
<dbReference type="SMART" id="SM00456">
    <property type="entry name" value="WW"/>
    <property type="match status" value="1"/>
</dbReference>
<dbReference type="InterPro" id="IPR036020">
    <property type="entry name" value="WW_dom_sf"/>
</dbReference>
<feature type="compositionally biased region" description="Basic and acidic residues" evidence="1">
    <location>
        <begin position="82"/>
        <end position="93"/>
    </location>
</feature>
<evidence type="ECO:0000313" key="4">
    <source>
        <dbReference type="Proteomes" id="UP000033710"/>
    </source>
</evidence>
<sequence>MADFDAPSGPPPPKVPDGWVARWNDQYKEWFYVNTITKKSQWDKPTAPATAGGGEPDGPPPSYSAGSGPAPSDTKKNPFLSHDSDGDRKDRRSPAGQEAEDERLARQLQQEENQRAVAGGGSPNLSTSGPGSSVSGGDGPSGQRGLLGKLFNKNKTSSSNYGGSNNGGGGYPGEGYGPTGYANTPPPPQQGYGGGYGGYGGGPGYGPPQGGYYGGGPPQGYYGGPPQGYYGGPPQGYYGGGYPQQQQRPQRQGLGTAGAAALGVGGGLLGGMLLGEAIDGGDGGGDGGGDDGGGDGGGGDF</sequence>
<protein>
    <recommendedName>
        <fullName evidence="2">WW domain-containing protein</fullName>
    </recommendedName>
</protein>
<dbReference type="GeneID" id="27671418"/>
<organism evidence="3 4">
    <name type="scientific">Sporothrix schenckii 1099-18</name>
    <dbReference type="NCBI Taxonomy" id="1397361"/>
    <lineage>
        <taxon>Eukaryota</taxon>
        <taxon>Fungi</taxon>
        <taxon>Dikarya</taxon>
        <taxon>Ascomycota</taxon>
        <taxon>Pezizomycotina</taxon>
        <taxon>Sordariomycetes</taxon>
        <taxon>Sordariomycetidae</taxon>
        <taxon>Ophiostomatales</taxon>
        <taxon>Ophiostomataceae</taxon>
        <taxon>Sporothrix</taxon>
    </lineage>
</organism>
<comment type="caution">
    <text evidence="3">The sequence shown here is derived from an EMBL/GenBank/DDBJ whole genome shotgun (WGS) entry which is preliminary data.</text>
</comment>
<feature type="domain" description="WW" evidence="2">
    <location>
        <begin position="13"/>
        <end position="47"/>
    </location>
</feature>
<dbReference type="PROSITE" id="PS01159">
    <property type="entry name" value="WW_DOMAIN_1"/>
    <property type="match status" value="1"/>
</dbReference>
<dbReference type="KEGG" id="ssck:SPSK_09569"/>
<feature type="compositionally biased region" description="Low complexity" evidence="1">
    <location>
        <begin position="243"/>
        <end position="260"/>
    </location>
</feature>
<dbReference type="InterPro" id="IPR001202">
    <property type="entry name" value="WW_dom"/>
</dbReference>
<feature type="region of interest" description="Disordered" evidence="1">
    <location>
        <begin position="273"/>
        <end position="301"/>
    </location>
</feature>
<feature type="compositionally biased region" description="Gly residues" evidence="1">
    <location>
        <begin position="164"/>
        <end position="178"/>
    </location>
</feature>
<feature type="compositionally biased region" description="Gly residues" evidence="1">
    <location>
        <begin position="191"/>
        <end position="242"/>
    </location>
</feature>
<dbReference type="VEuPathDB" id="FungiDB:SPSK_09569"/>
<gene>
    <name evidence="3" type="ORF">SPSK_09569</name>
</gene>
<dbReference type="Pfam" id="PF00397">
    <property type="entry name" value="WW"/>
    <property type="match status" value="1"/>
</dbReference>
<proteinExistence type="predicted"/>
<feature type="compositionally biased region" description="Gly residues" evidence="1">
    <location>
        <begin position="273"/>
        <end position="287"/>
    </location>
</feature>
<evidence type="ECO:0000259" key="2">
    <source>
        <dbReference type="PROSITE" id="PS50020"/>
    </source>
</evidence>
<dbReference type="AlphaFoldDB" id="A0A0F2MBH9"/>
<dbReference type="EMBL" id="AXCR01000007">
    <property type="protein sequence ID" value="KJR85516.1"/>
    <property type="molecule type" value="Genomic_DNA"/>
</dbReference>
<evidence type="ECO:0000256" key="1">
    <source>
        <dbReference type="SAM" id="MobiDB-lite"/>
    </source>
</evidence>
<dbReference type="Proteomes" id="UP000033710">
    <property type="component" value="Unassembled WGS sequence"/>
</dbReference>
<name>A0A0F2MBH9_SPOSC</name>
<dbReference type="PROSITE" id="PS50020">
    <property type="entry name" value="WW_DOMAIN_2"/>
    <property type="match status" value="1"/>
</dbReference>
<dbReference type="CDD" id="cd00201">
    <property type="entry name" value="WW"/>
    <property type="match status" value="1"/>
</dbReference>
<reference evidence="3 4" key="2">
    <citation type="journal article" date="2015" name="Eukaryot. Cell">
        <title>Asexual propagation of a virulent clone complex in a human and feline outbreak of sporotrichosis.</title>
        <authorList>
            <person name="Teixeira Mde M."/>
            <person name="Rodrigues A.M."/>
            <person name="Tsui C.K."/>
            <person name="de Almeida L.G."/>
            <person name="Van Diepeningen A.D."/>
            <person name="van den Ende B.G."/>
            <person name="Fernandes G.F."/>
            <person name="Kano R."/>
            <person name="Hamelin R.C."/>
            <person name="Lopes-Bezerra L.M."/>
            <person name="Vasconcelos A.T."/>
            <person name="de Hoog S."/>
            <person name="de Camargo Z.P."/>
            <person name="Felipe M.S."/>
        </authorList>
    </citation>
    <scope>NUCLEOTIDE SEQUENCE [LARGE SCALE GENOMIC DNA]</scope>
    <source>
        <strain evidence="3 4">1099-18</strain>
    </source>
</reference>
<dbReference type="RefSeq" id="XP_016588192.1">
    <property type="nucleotide sequence ID" value="XM_016736141.1"/>
</dbReference>